<dbReference type="Pfam" id="PF02894">
    <property type="entry name" value="GFO_IDH_MocA_C"/>
    <property type="match status" value="1"/>
</dbReference>
<dbReference type="InterPro" id="IPR004104">
    <property type="entry name" value="Gfo/Idh/MocA-like_OxRdtase_C"/>
</dbReference>
<dbReference type="GO" id="GO:0000166">
    <property type="term" value="F:nucleotide binding"/>
    <property type="evidence" value="ECO:0007669"/>
    <property type="project" value="InterPro"/>
</dbReference>
<comment type="caution">
    <text evidence="3">The sequence shown here is derived from an EMBL/GenBank/DDBJ whole genome shotgun (WGS) entry which is preliminary data.</text>
</comment>
<feature type="domain" description="Gfo/Idh/MocA-like oxidoreductase C-terminal" evidence="2">
    <location>
        <begin position="151"/>
        <end position="340"/>
    </location>
</feature>
<evidence type="ECO:0008006" key="5">
    <source>
        <dbReference type="Google" id="ProtNLM"/>
    </source>
</evidence>
<protein>
    <recommendedName>
        <fullName evidence="5">Oxidoreductase</fullName>
    </recommendedName>
</protein>
<evidence type="ECO:0000259" key="2">
    <source>
        <dbReference type="Pfam" id="PF02894"/>
    </source>
</evidence>
<dbReference type="GO" id="GO:0016491">
    <property type="term" value="F:oxidoreductase activity"/>
    <property type="evidence" value="ECO:0007669"/>
    <property type="project" value="TreeGrafter"/>
</dbReference>
<proteinExistence type="predicted"/>
<evidence type="ECO:0000313" key="4">
    <source>
        <dbReference type="Proteomes" id="UP001375240"/>
    </source>
</evidence>
<feature type="domain" description="Gfo/Idh/MocA-like oxidoreductase N-terminal" evidence="1">
    <location>
        <begin position="5"/>
        <end position="124"/>
    </location>
</feature>
<dbReference type="Proteomes" id="UP001375240">
    <property type="component" value="Unassembled WGS sequence"/>
</dbReference>
<dbReference type="Gene3D" id="3.40.50.720">
    <property type="entry name" value="NAD(P)-binding Rossmann-like Domain"/>
    <property type="match status" value="1"/>
</dbReference>
<keyword evidence="4" id="KW-1185">Reference proteome</keyword>
<dbReference type="InterPro" id="IPR000683">
    <property type="entry name" value="Gfo/Idh/MocA-like_OxRdtase_N"/>
</dbReference>
<dbReference type="GO" id="GO:0006740">
    <property type="term" value="P:NADPH regeneration"/>
    <property type="evidence" value="ECO:0007669"/>
    <property type="project" value="TreeGrafter"/>
</dbReference>
<dbReference type="PANTHER" id="PTHR42840:SF5">
    <property type="entry name" value="NAD(P)-BINDING ROSSMANN-FOLD SUPERFAMILY PROTEIN"/>
    <property type="match status" value="1"/>
</dbReference>
<dbReference type="SUPFAM" id="SSF51735">
    <property type="entry name" value="NAD(P)-binding Rossmann-fold domains"/>
    <property type="match status" value="1"/>
</dbReference>
<dbReference type="AlphaFoldDB" id="A0AAV9UX30"/>
<dbReference type="GO" id="GO:0005737">
    <property type="term" value="C:cytoplasm"/>
    <property type="evidence" value="ECO:0007669"/>
    <property type="project" value="TreeGrafter"/>
</dbReference>
<evidence type="ECO:0000259" key="1">
    <source>
        <dbReference type="Pfam" id="PF01408"/>
    </source>
</evidence>
<dbReference type="PANTHER" id="PTHR42840">
    <property type="entry name" value="NAD(P)-BINDING ROSSMANN-FOLD SUPERFAMILY PROTEIN-RELATED"/>
    <property type="match status" value="1"/>
</dbReference>
<gene>
    <name evidence="3" type="ORF">TWF696_006398</name>
</gene>
<name>A0AAV9UX30_9PEZI</name>
<dbReference type="InterPro" id="IPR036291">
    <property type="entry name" value="NAD(P)-bd_dom_sf"/>
</dbReference>
<organism evidence="3 4">
    <name type="scientific">Orbilia brochopaga</name>
    <dbReference type="NCBI Taxonomy" id="3140254"/>
    <lineage>
        <taxon>Eukaryota</taxon>
        <taxon>Fungi</taxon>
        <taxon>Dikarya</taxon>
        <taxon>Ascomycota</taxon>
        <taxon>Pezizomycotina</taxon>
        <taxon>Orbiliomycetes</taxon>
        <taxon>Orbiliales</taxon>
        <taxon>Orbiliaceae</taxon>
        <taxon>Orbilia</taxon>
    </lineage>
</organism>
<dbReference type="SUPFAM" id="SSF55347">
    <property type="entry name" value="Glyceraldehyde-3-phosphate dehydrogenase-like, C-terminal domain"/>
    <property type="match status" value="1"/>
</dbReference>
<accession>A0AAV9UX30</accession>
<dbReference type="EMBL" id="JAVHNQ010000004">
    <property type="protein sequence ID" value="KAK6350154.1"/>
    <property type="molecule type" value="Genomic_DNA"/>
</dbReference>
<evidence type="ECO:0000313" key="3">
    <source>
        <dbReference type="EMBL" id="KAK6350154.1"/>
    </source>
</evidence>
<dbReference type="Pfam" id="PF01408">
    <property type="entry name" value="GFO_IDH_MocA"/>
    <property type="match status" value="1"/>
</dbReference>
<dbReference type="Gene3D" id="3.30.360.10">
    <property type="entry name" value="Dihydrodipicolinate Reductase, domain 2"/>
    <property type="match status" value="1"/>
</dbReference>
<sequence length="367" mass="40344">MAPVGVAIIGSGIFVESRHKPAALQDPNLLSLKAIYSRRKTSVEAVLVNETVDVDIYSDDSGPDKTYDDLLKREDIEFVIIALPIIQQPEFIKKALLAGKHVLSEKPVAKDLATANELIRWKAKHAPTPIWSVAENFRYWRTFEFAAAQVRSLGRILAFHVDVMQFVAPGGKYFETAWRKVPEFQGGFCLDGGVHFTAALRMLVGPDTISHLTAFTKLNQPHLAPIDTITAAIQLKSGACGTFVMSHGTPSAKTFEWKVVCEGGSVRVMDGQKVEVKEVDMPPVLTDFSDNEDWSGVKAEVRAFAEAVRRGFGNDEQTPENAVADLELIEKMIKSGEQGGNPFKIDGGMEHTSILGDIVEKFTSKDD</sequence>
<reference evidence="3 4" key="1">
    <citation type="submission" date="2019-10" db="EMBL/GenBank/DDBJ databases">
        <authorList>
            <person name="Palmer J.M."/>
        </authorList>
    </citation>
    <scope>NUCLEOTIDE SEQUENCE [LARGE SCALE GENOMIC DNA]</scope>
    <source>
        <strain evidence="3 4">TWF696</strain>
    </source>
</reference>